<proteinExistence type="predicted"/>
<keyword evidence="2" id="KW-1185">Reference proteome</keyword>
<dbReference type="EMBL" id="VOKX01000010">
    <property type="protein sequence ID" value="KAB7849178.1"/>
    <property type="molecule type" value="Genomic_DNA"/>
</dbReference>
<dbReference type="AlphaFoldDB" id="A0A5N5WD41"/>
<name>A0A5N5WD41_STRMB</name>
<accession>A0A5N5WD41</accession>
<comment type="caution">
    <text evidence="1">The sequence shown here is derived from an EMBL/GenBank/DDBJ whole genome shotgun (WGS) entry which is preliminary data.</text>
</comment>
<protein>
    <submittedName>
        <fullName evidence="1">Uncharacterized protein</fullName>
    </submittedName>
</protein>
<organism evidence="1 2">
    <name type="scientific">Streptomyces mobaraensis</name>
    <name type="common">Streptoverticillium mobaraense</name>
    <dbReference type="NCBI Taxonomy" id="35621"/>
    <lineage>
        <taxon>Bacteria</taxon>
        <taxon>Bacillati</taxon>
        <taxon>Actinomycetota</taxon>
        <taxon>Actinomycetes</taxon>
        <taxon>Kitasatosporales</taxon>
        <taxon>Streptomycetaceae</taxon>
        <taxon>Streptomyces</taxon>
    </lineage>
</organism>
<evidence type="ECO:0000313" key="2">
    <source>
        <dbReference type="Proteomes" id="UP000327000"/>
    </source>
</evidence>
<dbReference type="Proteomes" id="UP000327000">
    <property type="component" value="Unassembled WGS sequence"/>
</dbReference>
<dbReference type="OrthoDB" id="4290097at2"/>
<evidence type="ECO:0000313" key="1">
    <source>
        <dbReference type="EMBL" id="KAB7849178.1"/>
    </source>
</evidence>
<sequence>MSHTRTAGPACPEEINHAIRSFLAARSSRALTGDERQEYARLRTEWLAATRGRGRYCTAA</sequence>
<reference evidence="1 2" key="1">
    <citation type="journal article" date="2019" name="Microb. Cell Fact.">
        <title>Exploring novel herbicidin analogues by transcriptional regulator overexpression and MS/MS molecular networking.</title>
        <authorList>
            <person name="Shi Y."/>
            <person name="Gu R."/>
            <person name="Li Y."/>
            <person name="Wang X."/>
            <person name="Ren W."/>
            <person name="Li X."/>
            <person name="Wang L."/>
            <person name="Xie Y."/>
            <person name="Hong B."/>
        </authorList>
    </citation>
    <scope>NUCLEOTIDE SEQUENCE [LARGE SCALE GENOMIC DNA]</scope>
    <source>
        <strain evidence="1 2">US-43</strain>
    </source>
</reference>
<gene>
    <name evidence="1" type="ORF">FRZ00_07045</name>
</gene>
<dbReference type="RefSeq" id="WP_004951831.1">
    <property type="nucleotide sequence ID" value="NZ_CP083590.1"/>
</dbReference>